<dbReference type="Proteomes" id="UP000241462">
    <property type="component" value="Unassembled WGS sequence"/>
</dbReference>
<sequence length="171" mass="18171">MRLGMRYAEFPSLQSAHWACRLSYTLGIQPRGSPLPMLIPGPQSPSPRRASTKSSSCTCVPKSKVDCSKRGGGVHISTRSHFLPLGRLLLNPGSQVSMHTYSTASVGSFFSRLGKFNQCCGPALLCSALPACWLTVCHAVGRLCVCIVILCAPVSRTEKQQGPAPAGNGGR</sequence>
<organism evidence="1 2">
    <name type="scientific">Coniella lustricola</name>
    <dbReference type="NCBI Taxonomy" id="2025994"/>
    <lineage>
        <taxon>Eukaryota</taxon>
        <taxon>Fungi</taxon>
        <taxon>Dikarya</taxon>
        <taxon>Ascomycota</taxon>
        <taxon>Pezizomycotina</taxon>
        <taxon>Sordariomycetes</taxon>
        <taxon>Sordariomycetidae</taxon>
        <taxon>Diaporthales</taxon>
        <taxon>Schizoparmaceae</taxon>
        <taxon>Coniella</taxon>
    </lineage>
</organism>
<evidence type="ECO:0000313" key="1">
    <source>
        <dbReference type="EMBL" id="PSR78537.1"/>
    </source>
</evidence>
<dbReference type="AlphaFoldDB" id="A0A2T2ZWR2"/>
<name>A0A2T2ZWR2_9PEZI</name>
<proteinExistence type="predicted"/>
<dbReference type="InParanoid" id="A0A2T2ZWR2"/>
<dbReference type="EMBL" id="KZ678601">
    <property type="protein sequence ID" value="PSR78537.1"/>
    <property type="molecule type" value="Genomic_DNA"/>
</dbReference>
<reference evidence="1 2" key="1">
    <citation type="journal article" date="2018" name="Mycol. Prog.">
        <title>Coniella lustricola, a new species from submerged detritus.</title>
        <authorList>
            <person name="Raudabaugh D.B."/>
            <person name="Iturriaga T."/>
            <person name="Carver A."/>
            <person name="Mondo S."/>
            <person name="Pangilinan J."/>
            <person name="Lipzen A."/>
            <person name="He G."/>
            <person name="Amirebrahimi M."/>
            <person name="Grigoriev I.V."/>
            <person name="Miller A.N."/>
        </authorList>
    </citation>
    <scope>NUCLEOTIDE SEQUENCE [LARGE SCALE GENOMIC DNA]</scope>
    <source>
        <strain evidence="1 2">B22-T-1</strain>
    </source>
</reference>
<protein>
    <submittedName>
        <fullName evidence="1">Uncharacterized protein</fullName>
    </submittedName>
</protein>
<gene>
    <name evidence="1" type="ORF">BD289DRAFT_120852</name>
</gene>
<accession>A0A2T2ZWR2</accession>
<evidence type="ECO:0000313" key="2">
    <source>
        <dbReference type="Proteomes" id="UP000241462"/>
    </source>
</evidence>
<keyword evidence="2" id="KW-1185">Reference proteome</keyword>